<dbReference type="Gene3D" id="3.30.565.10">
    <property type="entry name" value="Histidine kinase-like ATPase, C-terminal domain"/>
    <property type="match status" value="1"/>
</dbReference>
<feature type="transmembrane region" description="Helical" evidence="3">
    <location>
        <begin position="6"/>
        <end position="26"/>
    </location>
</feature>
<evidence type="ECO:0000313" key="5">
    <source>
        <dbReference type="EMBL" id="CDL91144.1"/>
    </source>
</evidence>
<evidence type="ECO:0000256" key="1">
    <source>
        <dbReference type="ARBA" id="ARBA00022777"/>
    </source>
</evidence>
<name>W6N748_CLOTY</name>
<dbReference type="AlphaFoldDB" id="W6N748"/>
<dbReference type="InterPro" id="IPR039506">
    <property type="entry name" value="SPOB_a"/>
</dbReference>
<dbReference type="OrthoDB" id="1677679at2"/>
<evidence type="ECO:0000313" key="6">
    <source>
        <dbReference type="Proteomes" id="UP000019482"/>
    </source>
</evidence>
<protein>
    <submittedName>
        <fullName evidence="5">Predicted two-component sensor histidine kinase</fullName>
    </submittedName>
</protein>
<evidence type="ECO:0000259" key="4">
    <source>
        <dbReference type="PROSITE" id="PS50109"/>
    </source>
</evidence>
<keyword evidence="3" id="KW-0812">Transmembrane</keyword>
<dbReference type="SMART" id="SM00387">
    <property type="entry name" value="HATPase_c"/>
    <property type="match status" value="1"/>
</dbReference>
<feature type="transmembrane region" description="Helical" evidence="3">
    <location>
        <begin position="62"/>
        <end position="79"/>
    </location>
</feature>
<organism evidence="5 6">
    <name type="scientific">Clostridium tyrobutyricum DIVETGP</name>
    <dbReference type="NCBI Taxonomy" id="1408889"/>
    <lineage>
        <taxon>Bacteria</taxon>
        <taxon>Bacillati</taxon>
        <taxon>Bacillota</taxon>
        <taxon>Clostridia</taxon>
        <taxon>Eubacteriales</taxon>
        <taxon>Clostridiaceae</taxon>
        <taxon>Clostridium</taxon>
    </lineage>
</organism>
<keyword evidence="1 5" id="KW-0418">Kinase</keyword>
<dbReference type="Gene3D" id="1.10.287.130">
    <property type="match status" value="1"/>
</dbReference>
<keyword evidence="3" id="KW-1133">Transmembrane helix</keyword>
<proteinExistence type="predicted"/>
<dbReference type="Pfam" id="PF14689">
    <property type="entry name" value="SPOB_a"/>
    <property type="match status" value="1"/>
</dbReference>
<dbReference type="GO" id="GO:0016301">
    <property type="term" value="F:kinase activity"/>
    <property type="evidence" value="ECO:0007669"/>
    <property type="project" value="UniProtKB-KW"/>
</dbReference>
<dbReference type="EMBL" id="CBXI010000019">
    <property type="protein sequence ID" value="CDL91144.1"/>
    <property type="molecule type" value="Genomic_DNA"/>
</dbReference>
<accession>W6N748</accession>
<feature type="transmembrane region" description="Helical" evidence="3">
    <location>
        <begin position="86"/>
        <end position="111"/>
    </location>
</feature>
<feature type="domain" description="Histidine kinase" evidence="4">
    <location>
        <begin position="330"/>
        <end position="439"/>
    </location>
</feature>
<dbReference type="PANTHER" id="PTHR40448:SF1">
    <property type="entry name" value="TWO-COMPONENT SENSOR HISTIDINE KINASE"/>
    <property type="match status" value="1"/>
</dbReference>
<feature type="transmembrane region" description="Helical" evidence="3">
    <location>
        <begin position="189"/>
        <end position="206"/>
    </location>
</feature>
<keyword evidence="3" id="KW-0472">Membrane</keyword>
<dbReference type="SUPFAM" id="SSF55874">
    <property type="entry name" value="ATPase domain of HSP90 chaperone/DNA topoisomerase II/histidine kinase"/>
    <property type="match status" value="1"/>
</dbReference>
<dbReference type="GO" id="GO:0042802">
    <property type="term" value="F:identical protein binding"/>
    <property type="evidence" value="ECO:0007669"/>
    <property type="project" value="TreeGrafter"/>
</dbReference>
<feature type="transmembrane region" description="Helical" evidence="3">
    <location>
        <begin position="123"/>
        <end position="143"/>
    </location>
</feature>
<dbReference type="Proteomes" id="UP000019482">
    <property type="component" value="Unassembled WGS sequence"/>
</dbReference>
<evidence type="ECO:0000256" key="3">
    <source>
        <dbReference type="SAM" id="Phobius"/>
    </source>
</evidence>
<feature type="transmembrane region" description="Helical" evidence="3">
    <location>
        <begin position="38"/>
        <end position="56"/>
    </location>
</feature>
<dbReference type="InterPro" id="IPR036890">
    <property type="entry name" value="HATPase_C_sf"/>
</dbReference>
<dbReference type="InterPro" id="IPR005467">
    <property type="entry name" value="His_kinase_dom"/>
</dbReference>
<comment type="caution">
    <text evidence="5">The sequence shown here is derived from an EMBL/GenBank/DDBJ whole genome shotgun (WGS) entry which is preliminary data.</text>
</comment>
<dbReference type="PROSITE" id="PS50109">
    <property type="entry name" value="HIS_KIN"/>
    <property type="match status" value="1"/>
</dbReference>
<dbReference type="Pfam" id="PF02518">
    <property type="entry name" value="HATPase_c"/>
    <property type="match status" value="1"/>
</dbReference>
<gene>
    <name evidence="5" type="ORF">CTDIVETGP_1214</name>
</gene>
<sequence>MPVIREIVLDSIEAVLFLMVFEILYNNKQFIKENKIKAFSFCIFYVAASYFSTFYINKVYHTLVLSIFCILLLTCIAKIRFFISSVIFFLFISMIFITENFVEIIQMFVFNINLNQLFFNQKYLLIFVISSKLLQIFIVMIIFKLNKKFGKFNLFSHKDTVLSSLIIQVGIFGFFVFIMNFSAPNIKDSKTYNILIFILYFIFLIVELKELKNYRKYIKIESNYKIQEHQIKNMEEIISIIRQEKHDFANHINVIWGLCSLNKPNTVERIRTYVSGISDTIHSSFKYINTGNDYLDGLLSIKNNYAIKNDINFDIMIDEPFSKIKIKENELISIVSNLIDNAFEAFLFGSDIENKKITFDTFIENKKFYIEISNNADMIPKDIQDKIFNKGFSTKTKKSSDHGFGLYITKQLIEQNDGFISLESNSEITKFLIEFKVKESKK</sequence>
<dbReference type="GeneID" id="29418563"/>
<dbReference type="RefSeq" id="WP_017750982.1">
    <property type="nucleotide sequence ID" value="NZ_CBXI010000019.1"/>
</dbReference>
<evidence type="ECO:0000256" key="2">
    <source>
        <dbReference type="ARBA" id="ARBA00023012"/>
    </source>
</evidence>
<dbReference type="GO" id="GO:0000160">
    <property type="term" value="P:phosphorelay signal transduction system"/>
    <property type="evidence" value="ECO:0007669"/>
    <property type="project" value="UniProtKB-KW"/>
</dbReference>
<feature type="transmembrane region" description="Helical" evidence="3">
    <location>
        <begin position="164"/>
        <end position="183"/>
    </location>
</feature>
<dbReference type="PANTHER" id="PTHR40448">
    <property type="entry name" value="TWO-COMPONENT SENSOR HISTIDINE KINASE"/>
    <property type="match status" value="1"/>
</dbReference>
<keyword evidence="2" id="KW-0902">Two-component regulatory system</keyword>
<keyword evidence="6" id="KW-1185">Reference proteome</keyword>
<dbReference type="InterPro" id="IPR003594">
    <property type="entry name" value="HATPase_dom"/>
</dbReference>
<keyword evidence="1 5" id="KW-0808">Transferase</keyword>
<reference evidence="5 6" key="1">
    <citation type="journal article" date="2015" name="Genome Announc.">
        <title>Draft Genome Sequence of Clostridium tyrobutyricum Strain DIVETGP, Isolated from Cow's Milk for Grana Padano Production.</title>
        <authorList>
            <person name="Soggiu A."/>
            <person name="Piras C."/>
            <person name="Gaiarsa S."/>
            <person name="Sassera D."/>
            <person name="Roncada P."/>
            <person name="Bendixen E."/>
            <person name="Brasca M."/>
            <person name="Bonizzi L."/>
        </authorList>
    </citation>
    <scope>NUCLEOTIDE SEQUENCE [LARGE SCALE GENOMIC DNA]</scope>
    <source>
        <strain evidence="5 6">DIVETGP</strain>
    </source>
</reference>